<accession>A0A6P5FK33</accession>
<dbReference type="OrthoDB" id="436496at2759"/>
<reference evidence="3" key="2">
    <citation type="submission" date="2025-08" db="UniProtKB">
        <authorList>
            <consortium name="RefSeq"/>
        </authorList>
    </citation>
    <scope>IDENTIFICATION</scope>
    <source>
        <tissue evidence="3">Leaf</tissue>
    </source>
</reference>
<organism evidence="2 3">
    <name type="scientific">Ananas comosus</name>
    <name type="common">Pineapple</name>
    <name type="synonym">Ananas ananas</name>
    <dbReference type="NCBI Taxonomy" id="4615"/>
    <lineage>
        <taxon>Eukaryota</taxon>
        <taxon>Viridiplantae</taxon>
        <taxon>Streptophyta</taxon>
        <taxon>Embryophyta</taxon>
        <taxon>Tracheophyta</taxon>
        <taxon>Spermatophyta</taxon>
        <taxon>Magnoliopsida</taxon>
        <taxon>Liliopsida</taxon>
        <taxon>Poales</taxon>
        <taxon>Bromeliaceae</taxon>
        <taxon>Bromelioideae</taxon>
        <taxon>Ananas</taxon>
    </lineage>
</organism>
<sequence>MEGEEIGLVLARASELRTKITDCIGRGGGDELQRGRRAEEDEEERDGEGVEEEEEEEAESLLSIRDALESLEQQLASLQALQQQQRYERESILNQIDRSRRILLTKLRSYKGQDWEVIHEAAAFAGEKVEHDEGLILPPYPTHLANSFVLDDLYPPDFSFKSKLARNGSISEPIVHEANKRRTGEPEKNRKSAGIRFLFGWFAKSVITVVSVLSMLKLAGYKPTMGKGGIKFEARGLFGKAAGDEGADSLECPPGKVLVIEDGKARCLVKERVEIPFESDVTAPNVRYGFG</sequence>
<keyword evidence="2" id="KW-1185">Reference proteome</keyword>
<protein>
    <submittedName>
        <fullName evidence="3">Plastid division protein PDV2</fullName>
    </submittedName>
</protein>
<feature type="compositionally biased region" description="Acidic residues" evidence="1">
    <location>
        <begin position="40"/>
        <end position="59"/>
    </location>
</feature>
<dbReference type="AlphaFoldDB" id="A0A6P5FK33"/>
<feature type="region of interest" description="Disordered" evidence="1">
    <location>
        <begin position="22"/>
        <end position="59"/>
    </location>
</feature>
<feature type="compositionally biased region" description="Basic and acidic residues" evidence="1">
    <location>
        <begin position="28"/>
        <end position="39"/>
    </location>
</feature>
<proteinExistence type="predicted"/>
<evidence type="ECO:0000256" key="1">
    <source>
        <dbReference type="SAM" id="MobiDB-lite"/>
    </source>
</evidence>
<dbReference type="PANTHER" id="PTHR33600">
    <property type="entry name" value="PLASTID DIVISION PROTEIN PDV2"/>
    <property type="match status" value="1"/>
</dbReference>
<gene>
    <name evidence="3" type="primary">LOC109715613</name>
</gene>
<dbReference type="InterPro" id="IPR038939">
    <property type="entry name" value="PDV1/PDV2"/>
</dbReference>
<dbReference type="GO" id="GO:0010020">
    <property type="term" value="P:chloroplast fission"/>
    <property type="evidence" value="ECO:0007669"/>
    <property type="project" value="InterPro"/>
</dbReference>
<evidence type="ECO:0000313" key="3">
    <source>
        <dbReference type="RefSeq" id="XP_020096309.1"/>
    </source>
</evidence>
<dbReference type="GeneID" id="109715613"/>
<evidence type="ECO:0000313" key="2">
    <source>
        <dbReference type="Proteomes" id="UP000515123"/>
    </source>
</evidence>
<dbReference type="RefSeq" id="XP_020096309.1">
    <property type="nucleotide sequence ID" value="XM_020240720.1"/>
</dbReference>
<dbReference type="PANTHER" id="PTHR33600:SF3">
    <property type="entry name" value="PLASTID DIVISION PROTEIN PDV2"/>
    <property type="match status" value="1"/>
</dbReference>
<reference evidence="2" key="1">
    <citation type="journal article" date="2015" name="Nat. Genet.">
        <title>The pineapple genome and the evolution of CAM photosynthesis.</title>
        <authorList>
            <person name="Ming R."/>
            <person name="VanBuren R."/>
            <person name="Wai C.M."/>
            <person name="Tang H."/>
            <person name="Schatz M.C."/>
            <person name="Bowers J.E."/>
            <person name="Lyons E."/>
            <person name="Wang M.L."/>
            <person name="Chen J."/>
            <person name="Biggers E."/>
            <person name="Zhang J."/>
            <person name="Huang L."/>
            <person name="Zhang L."/>
            <person name="Miao W."/>
            <person name="Zhang J."/>
            <person name="Ye Z."/>
            <person name="Miao C."/>
            <person name="Lin Z."/>
            <person name="Wang H."/>
            <person name="Zhou H."/>
            <person name="Yim W.C."/>
            <person name="Priest H.D."/>
            <person name="Zheng C."/>
            <person name="Woodhouse M."/>
            <person name="Edger P.P."/>
            <person name="Guyot R."/>
            <person name="Guo H.B."/>
            <person name="Guo H."/>
            <person name="Zheng G."/>
            <person name="Singh R."/>
            <person name="Sharma A."/>
            <person name="Min X."/>
            <person name="Zheng Y."/>
            <person name="Lee H."/>
            <person name="Gurtowski J."/>
            <person name="Sedlazeck F.J."/>
            <person name="Harkess A."/>
            <person name="McKain M.R."/>
            <person name="Liao Z."/>
            <person name="Fang J."/>
            <person name="Liu J."/>
            <person name="Zhang X."/>
            <person name="Zhang Q."/>
            <person name="Hu W."/>
            <person name="Qin Y."/>
            <person name="Wang K."/>
            <person name="Chen L.Y."/>
            <person name="Shirley N."/>
            <person name="Lin Y.R."/>
            <person name="Liu L.Y."/>
            <person name="Hernandez A.G."/>
            <person name="Wright C.L."/>
            <person name="Bulone V."/>
            <person name="Tuskan G.A."/>
            <person name="Heath K."/>
            <person name="Zee F."/>
            <person name="Moore P.H."/>
            <person name="Sunkar R."/>
            <person name="Leebens-Mack J.H."/>
            <person name="Mockler T."/>
            <person name="Bennetzen J.L."/>
            <person name="Freeling M."/>
            <person name="Sankoff D."/>
            <person name="Paterson A.H."/>
            <person name="Zhu X."/>
            <person name="Yang X."/>
            <person name="Smith J.A."/>
            <person name="Cushman J.C."/>
            <person name="Paull R.E."/>
            <person name="Yu Q."/>
        </authorList>
    </citation>
    <scope>NUCLEOTIDE SEQUENCE [LARGE SCALE GENOMIC DNA]</scope>
    <source>
        <strain evidence="2">cv. F153</strain>
    </source>
</reference>
<name>A0A6P5FK33_ANACO</name>
<dbReference type="Proteomes" id="UP000515123">
    <property type="component" value="Linkage group 9"/>
</dbReference>